<accession>A0ABN9SAV7</accession>
<comment type="caution">
    <text evidence="1">The sequence shown here is derived from an EMBL/GenBank/DDBJ whole genome shotgun (WGS) entry which is preliminary data.</text>
</comment>
<evidence type="ECO:0000313" key="2">
    <source>
        <dbReference type="Proteomes" id="UP001189429"/>
    </source>
</evidence>
<keyword evidence="2" id="KW-1185">Reference proteome</keyword>
<feature type="non-terminal residue" evidence="1">
    <location>
        <position position="1"/>
    </location>
</feature>
<reference evidence="1" key="1">
    <citation type="submission" date="2023-10" db="EMBL/GenBank/DDBJ databases">
        <authorList>
            <person name="Chen Y."/>
            <person name="Shah S."/>
            <person name="Dougan E. K."/>
            <person name="Thang M."/>
            <person name="Chan C."/>
        </authorList>
    </citation>
    <scope>NUCLEOTIDE SEQUENCE [LARGE SCALE GENOMIC DNA]</scope>
</reference>
<proteinExistence type="predicted"/>
<gene>
    <name evidence="1" type="ORF">PCOR1329_LOCUS28094</name>
</gene>
<protein>
    <submittedName>
        <fullName evidence="1">Uncharacterized protein</fullName>
    </submittedName>
</protein>
<organism evidence="1 2">
    <name type="scientific">Prorocentrum cordatum</name>
    <dbReference type="NCBI Taxonomy" id="2364126"/>
    <lineage>
        <taxon>Eukaryota</taxon>
        <taxon>Sar</taxon>
        <taxon>Alveolata</taxon>
        <taxon>Dinophyceae</taxon>
        <taxon>Prorocentrales</taxon>
        <taxon>Prorocentraceae</taxon>
        <taxon>Prorocentrum</taxon>
    </lineage>
</organism>
<dbReference type="EMBL" id="CAUYUJ010010302">
    <property type="protein sequence ID" value="CAK0829004.1"/>
    <property type="molecule type" value="Genomic_DNA"/>
</dbReference>
<evidence type="ECO:0000313" key="1">
    <source>
        <dbReference type="EMBL" id="CAK0829004.1"/>
    </source>
</evidence>
<name>A0ABN9SAV7_9DINO</name>
<dbReference type="Proteomes" id="UP001189429">
    <property type="component" value="Unassembled WGS sequence"/>
</dbReference>
<sequence length="201" mass="22524">QPTNASLLTLLFRTLTRYEPFLFDRIAAPILNSHAPAGTMWIGKTTVGKSTASKTIGFVVSAYPIEKRRRADIRPSAVAAKNIDFLRLEPSIADDNVLTKWDPDEIKAFLDPGEENALPWAKWWCGASFEQNQFRQVCVNPRNNEFEAKVRSVSRDNEEVSFVDLFKTTDCNFAGAMQSGCEMADVELCMARSNVELLAQN</sequence>